<dbReference type="Pfam" id="PF00535">
    <property type="entry name" value="Glycos_transf_2"/>
    <property type="match status" value="1"/>
</dbReference>
<sequence length="235" mass="26314">MPLLSIIIPAYNEAATVAQVIGRVEAAELPDGFSREIIVINDGSTDQTAEALKPFEGRHTVLHTENSGKGGACRRGLALCHGDFIIIQDADLEQNPNDFPQLLKPIMDGAADVVFGSRFMGTYKASSPIMAIHYWINGLFSFTTNMITGFRTTDVWTGYKMYSRKALNVLLPHLRSNGIEFELEVAVLLGKFKMRVVDVPISYVPRWYKEGKKTDWKQGTRSLGKLMEFRLRKIS</sequence>
<dbReference type="AlphaFoldDB" id="A0A975NMB2"/>
<accession>A0A975NMB2</accession>
<dbReference type="InterPro" id="IPR050256">
    <property type="entry name" value="Glycosyltransferase_2"/>
</dbReference>
<dbReference type="PANTHER" id="PTHR48090:SF7">
    <property type="entry name" value="RFBJ PROTEIN"/>
    <property type="match status" value="1"/>
</dbReference>
<dbReference type="PANTHER" id="PTHR48090">
    <property type="entry name" value="UNDECAPRENYL-PHOSPHATE 4-DEOXY-4-FORMAMIDO-L-ARABINOSE TRANSFERASE-RELATED"/>
    <property type="match status" value="1"/>
</dbReference>
<organism evidence="2 3">
    <name type="scientific">Bradyrhizobium sediminis</name>
    <dbReference type="NCBI Taxonomy" id="2840469"/>
    <lineage>
        <taxon>Bacteria</taxon>
        <taxon>Pseudomonadati</taxon>
        <taxon>Pseudomonadota</taxon>
        <taxon>Alphaproteobacteria</taxon>
        <taxon>Hyphomicrobiales</taxon>
        <taxon>Nitrobacteraceae</taxon>
        <taxon>Bradyrhizobium</taxon>
    </lineage>
</organism>
<dbReference type="RefSeq" id="WP_215612736.1">
    <property type="nucleotide sequence ID" value="NZ_CP076135.1"/>
</dbReference>
<evidence type="ECO:0000313" key="3">
    <source>
        <dbReference type="Proteomes" id="UP000680805"/>
    </source>
</evidence>
<dbReference type="InterPro" id="IPR029044">
    <property type="entry name" value="Nucleotide-diphossugar_trans"/>
</dbReference>
<name>A0A975NMB2_9BRAD</name>
<dbReference type="KEGG" id="bsei:KMZ68_19120"/>
<evidence type="ECO:0000313" key="2">
    <source>
        <dbReference type="EMBL" id="QWG17079.1"/>
    </source>
</evidence>
<evidence type="ECO:0000259" key="1">
    <source>
        <dbReference type="Pfam" id="PF00535"/>
    </source>
</evidence>
<dbReference type="Proteomes" id="UP000680805">
    <property type="component" value="Chromosome"/>
</dbReference>
<dbReference type="SUPFAM" id="SSF53448">
    <property type="entry name" value="Nucleotide-diphospho-sugar transferases"/>
    <property type="match status" value="1"/>
</dbReference>
<dbReference type="EMBL" id="CP076135">
    <property type="protein sequence ID" value="QWG17079.1"/>
    <property type="molecule type" value="Genomic_DNA"/>
</dbReference>
<feature type="domain" description="Glycosyltransferase 2-like" evidence="1">
    <location>
        <begin position="5"/>
        <end position="169"/>
    </location>
</feature>
<reference evidence="2" key="1">
    <citation type="submission" date="2021-06" db="EMBL/GenBank/DDBJ databases">
        <title>Bradyrhizobium sp. S2-11-2 Genome sequencing.</title>
        <authorList>
            <person name="Jin L."/>
        </authorList>
    </citation>
    <scope>NUCLEOTIDE SEQUENCE</scope>
    <source>
        <strain evidence="2">S2-11-2</strain>
    </source>
</reference>
<dbReference type="Gene3D" id="3.90.550.10">
    <property type="entry name" value="Spore Coat Polysaccharide Biosynthesis Protein SpsA, Chain A"/>
    <property type="match status" value="1"/>
</dbReference>
<dbReference type="InterPro" id="IPR001173">
    <property type="entry name" value="Glyco_trans_2-like"/>
</dbReference>
<dbReference type="CDD" id="cd04179">
    <property type="entry name" value="DPM_DPG-synthase_like"/>
    <property type="match status" value="1"/>
</dbReference>
<proteinExistence type="predicted"/>
<protein>
    <submittedName>
        <fullName evidence="2">Glycosyltransferase family 2 protein</fullName>
    </submittedName>
</protein>
<gene>
    <name evidence="2" type="ORF">KMZ68_19120</name>
</gene>